<comment type="catalytic activity">
    <reaction evidence="12">
        <text>L-lysyl-L-alpha-amino acid(out) = L-lysyl-L-alpha-amino acid(in)</text>
        <dbReference type="Rhea" id="RHEA:79387"/>
        <dbReference type="ChEBI" id="CHEBI:229965"/>
    </reaction>
</comment>
<evidence type="ECO:0000256" key="24">
    <source>
        <dbReference type="ARBA" id="ARBA00046376"/>
    </source>
</evidence>
<evidence type="ECO:0000256" key="18">
    <source>
        <dbReference type="ARBA" id="ARBA00044912"/>
    </source>
</evidence>
<evidence type="ECO:0000256" key="2">
    <source>
        <dbReference type="ARBA" id="ARBA00008335"/>
    </source>
</evidence>
<comment type="function">
    <text evidence="23">Lysosomal dipeptide uniporter that selectively exports lysine, arginine or histidine-containing dipeptides with a net positive charge from the lysosome lumen into the cytosol. Could play a role in a specific type of protein O-glycosylation indirectly regulating macrophages migration and tissue invasion. Also essential for liver homeostasis.</text>
</comment>
<evidence type="ECO:0000256" key="1">
    <source>
        <dbReference type="ARBA" id="ARBA00004155"/>
    </source>
</evidence>
<dbReference type="InterPro" id="IPR052187">
    <property type="entry name" value="MFSD1"/>
</dbReference>
<organism evidence="27 28">
    <name type="scientific">Candidatus Thiodictyon syntrophicum</name>
    <dbReference type="NCBI Taxonomy" id="1166950"/>
    <lineage>
        <taxon>Bacteria</taxon>
        <taxon>Pseudomonadati</taxon>
        <taxon>Pseudomonadota</taxon>
        <taxon>Gammaproteobacteria</taxon>
        <taxon>Chromatiales</taxon>
        <taxon>Chromatiaceae</taxon>
        <taxon>Thiodictyon</taxon>
    </lineage>
</organism>
<evidence type="ECO:0000256" key="20">
    <source>
        <dbReference type="ARBA" id="ARBA00044924"/>
    </source>
</evidence>
<comment type="catalytic activity">
    <reaction evidence="8">
        <text>L-lysyl-L-alanine(out) = L-lysyl-L-alanine(in)</text>
        <dbReference type="Rhea" id="RHEA:79399"/>
        <dbReference type="ChEBI" id="CHEBI:229954"/>
    </reaction>
</comment>
<evidence type="ECO:0000256" key="16">
    <source>
        <dbReference type="ARBA" id="ARBA00044900"/>
    </source>
</evidence>
<dbReference type="GO" id="GO:0022857">
    <property type="term" value="F:transmembrane transporter activity"/>
    <property type="evidence" value="ECO:0007669"/>
    <property type="project" value="InterPro"/>
</dbReference>
<protein>
    <recommendedName>
        <fullName evidence="21">Lysosomal dipeptide transporter MFSD1</fullName>
    </recommendedName>
    <alternativeName>
        <fullName evidence="22">Major facilitator superfamily domain-containing protein 1</fullName>
    </alternativeName>
</protein>
<evidence type="ECO:0000256" key="21">
    <source>
        <dbReference type="ARBA" id="ARBA00044985"/>
    </source>
</evidence>
<feature type="transmembrane region" description="Helical" evidence="25">
    <location>
        <begin position="403"/>
        <end position="424"/>
    </location>
</feature>
<feature type="transmembrane region" description="Helical" evidence="25">
    <location>
        <begin position="16"/>
        <end position="33"/>
    </location>
</feature>
<evidence type="ECO:0000313" key="27">
    <source>
        <dbReference type="EMBL" id="AUB83559.1"/>
    </source>
</evidence>
<evidence type="ECO:0000256" key="8">
    <source>
        <dbReference type="ARBA" id="ARBA00044876"/>
    </source>
</evidence>
<evidence type="ECO:0000256" key="22">
    <source>
        <dbReference type="ARBA" id="ARBA00045018"/>
    </source>
</evidence>
<dbReference type="EMBL" id="CP020370">
    <property type="protein sequence ID" value="AUB83559.1"/>
    <property type="molecule type" value="Genomic_DNA"/>
</dbReference>
<comment type="subunit">
    <text evidence="24">Homodimer. Interacts with lysosomal protein GLMP (via lumenal domain); the interaction starts while both proteins are still in the endoplasmic reticulum and is required for stabilization of MFSD1 in lysosomes but has no direct effect on its targeting to lysosomes or transporter activity.</text>
</comment>
<dbReference type="PROSITE" id="PS50850">
    <property type="entry name" value="MFS"/>
    <property type="match status" value="1"/>
</dbReference>
<evidence type="ECO:0000256" key="7">
    <source>
        <dbReference type="ARBA" id="ARBA00023228"/>
    </source>
</evidence>
<feature type="transmembrane region" description="Helical" evidence="25">
    <location>
        <begin position="148"/>
        <end position="167"/>
    </location>
</feature>
<evidence type="ECO:0000256" key="12">
    <source>
        <dbReference type="ARBA" id="ARBA00044891"/>
    </source>
</evidence>
<keyword evidence="6 25" id="KW-0472">Membrane</keyword>
<gene>
    <name evidence="27" type="ORF">THSYN_23175</name>
</gene>
<dbReference type="RefSeq" id="WP_100921245.1">
    <property type="nucleotide sequence ID" value="NZ_CP020370.1"/>
</dbReference>
<comment type="catalytic activity">
    <reaction evidence="18">
        <text>L-histidyl-L-alpha-amino acid(out) = L-histidyl-L-alpha-amino acid(in)</text>
        <dbReference type="Rhea" id="RHEA:79379"/>
        <dbReference type="ChEBI" id="CHEBI:229964"/>
    </reaction>
</comment>
<comment type="catalytic activity">
    <reaction evidence="14">
        <text>L-aspartyl-L-lysine(out) = L-aspartyl-L-lysine(in)</text>
        <dbReference type="Rhea" id="RHEA:79411"/>
        <dbReference type="ChEBI" id="CHEBI:229953"/>
    </reaction>
</comment>
<feature type="transmembrane region" description="Helical" evidence="25">
    <location>
        <begin position="85"/>
        <end position="103"/>
    </location>
</feature>
<evidence type="ECO:0000256" key="17">
    <source>
        <dbReference type="ARBA" id="ARBA00044903"/>
    </source>
</evidence>
<feature type="domain" description="Major facilitator superfamily (MFS) profile" evidence="26">
    <location>
        <begin position="18"/>
        <end position="429"/>
    </location>
</feature>
<dbReference type="SUPFAM" id="SSF103473">
    <property type="entry name" value="MFS general substrate transporter"/>
    <property type="match status" value="1"/>
</dbReference>
<evidence type="ECO:0000256" key="9">
    <source>
        <dbReference type="ARBA" id="ARBA00044878"/>
    </source>
</evidence>
<feature type="transmembrane region" description="Helical" evidence="25">
    <location>
        <begin position="232"/>
        <end position="256"/>
    </location>
</feature>
<dbReference type="PANTHER" id="PTHR23512:SF3">
    <property type="entry name" value="MAJOR FACILITATOR SUPERFAMILY DOMAIN-CONTAINING PROTEIN 1"/>
    <property type="match status" value="1"/>
</dbReference>
<evidence type="ECO:0000313" key="28">
    <source>
        <dbReference type="Proteomes" id="UP000232638"/>
    </source>
</evidence>
<dbReference type="OrthoDB" id="5620971at2"/>
<dbReference type="InterPro" id="IPR020846">
    <property type="entry name" value="MFS_dom"/>
</dbReference>
<keyword evidence="28" id="KW-1185">Reference proteome</keyword>
<comment type="catalytic activity">
    <reaction evidence="11">
        <text>L-alpha-aminoacyl-L-histidine(out) = L-alpha-aminoacyl-L-histidine(in)</text>
        <dbReference type="Rhea" id="RHEA:79375"/>
        <dbReference type="ChEBI" id="CHEBI:229967"/>
    </reaction>
</comment>
<comment type="catalytic activity">
    <reaction evidence="10">
        <text>L-alpha-aminoacyl-L-arginine(out) = L-alpha-aminoacyl-L-arginine(in)</text>
        <dbReference type="Rhea" id="RHEA:79367"/>
        <dbReference type="ChEBI" id="CHEBI:229968"/>
    </reaction>
</comment>
<name>A0A2K8UDP7_9GAMM</name>
<dbReference type="InterPro" id="IPR011701">
    <property type="entry name" value="MFS"/>
</dbReference>
<comment type="catalytic activity">
    <reaction evidence="20">
        <text>L-lysyl-glycine(out) = L-lysyl-glycine(in)</text>
        <dbReference type="Rhea" id="RHEA:79407"/>
        <dbReference type="ChEBI" id="CHEBI:191202"/>
    </reaction>
</comment>
<evidence type="ECO:0000256" key="5">
    <source>
        <dbReference type="ARBA" id="ARBA00022989"/>
    </source>
</evidence>
<keyword evidence="7" id="KW-0458">Lysosome</keyword>
<dbReference type="Gene3D" id="1.20.1250.20">
    <property type="entry name" value="MFS general substrate transporter like domains"/>
    <property type="match status" value="2"/>
</dbReference>
<feature type="transmembrane region" description="Helical" evidence="25">
    <location>
        <begin position="173"/>
        <end position="192"/>
    </location>
</feature>
<evidence type="ECO:0000256" key="19">
    <source>
        <dbReference type="ARBA" id="ARBA00044919"/>
    </source>
</evidence>
<keyword evidence="3" id="KW-0813">Transport</keyword>
<accession>A0A2K8UDP7</accession>
<dbReference type="AlphaFoldDB" id="A0A2K8UDP7"/>
<evidence type="ECO:0000256" key="23">
    <source>
        <dbReference type="ARBA" id="ARBA00045709"/>
    </source>
</evidence>
<comment type="catalytic activity">
    <reaction evidence="17">
        <text>L-arginyl-glycine(out) = L-arginyl-glycine(in)</text>
        <dbReference type="Rhea" id="RHEA:79391"/>
        <dbReference type="ChEBI" id="CHEBI:229955"/>
    </reaction>
</comment>
<evidence type="ECO:0000256" key="25">
    <source>
        <dbReference type="SAM" id="Phobius"/>
    </source>
</evidence>
<feature type="transmembrane region" description="Helical" evidence="25">
    <location>
        <begin position="109"/>
        <end position="127"/>
    </location>
</feature>
<comment type="catalytic activity">
    <reaction evidence="15">
        <text>L-arginyl-L-alpha-amino acid(out) = L-arginyl-L-alpha-amino acid(in)</text>
        <dbReference type="Rhea" id="RHEA:79371"/>
        <dbReference type="ChEBI" id="CHEBI:84315"/>
    </reaction>
</comment>
<feature type="transmembrane region" description="Helical" evidence="25">
    <location>
        <begin position="45"/>
        <end position="64"/>
    </location>
</feature>
<dbReference type="Proteomes" id="UP000232638">
    <property type="component" value="Chromosome"/>
</dbReference>
<comment type="catalytic activity">
    <reaction evidence="13">
        <text>L-alpha-aminoacyl-L-lysine(out) = L-alpha-aminoacyl-L-lysine(in)</text>
        <dbReference type="Rhea" id="RHEA:79383"/>
        <dbReference type="ChEBI" id="CHEBI:229966"/>
    </reaction>
</comment>
<comment type="subcellular location">
    <subcellularLocation>
        <location evidence="1">Lysosome membrane</location>
        <topology evidence="1">Multi-pass membrane protein</topology>
    </subcellularLocation>
</comment>
<feature type="transmembrane region" description="Helical" evidence="25">
    <location>
        <begin position="268"/>
        <end position="289"/>
    </location>
</feature>
<keyword evidence="5 25" id="KW-1133">Transmembrane helix</keyword>
<feature type="transmembrane region" description="Helical" evidence="25">
    <location>
        <begin position="328"/>
        <end position="348"/>
    </location>
</feature>
<sequence length="435" mass="46245">MSLDPADWRRFQRRRWSIYAILILAYMTVYFHRMAPGVVAGELMAAFHTSGAALGSLAAMYYYIYTAMQIPAGVLADTLGPRVGVALACLVAGCGSILFGLAQTFEVAAVGRLLVGLGVSVVFVGLMRSNTQWFSERYSGAISGATLLLGNLGAILAAGPLALLVAVVSWRDVFVGIGVLSFATAALTVVVVRSRPQDAGFPSVRELEGLAPHPERHQHWLLDLRGVFTTRAVWPVFFMMFGVTGSLFAFAGLWGVKLMQDCFGLDRTAASLYTTLMLTGFALGCLLTGSLSDYLGRRKPVIVGACLLAVLAWLGLVLLPWGPGWTGLALFTLLGLGTGGFVVGYVAAKEVVPPGVAGMVIALVNTGLFLGAAIMQPAFGWAMDLTWDGTLVAGVRHYALSDYHNGLWLSCACALLGLIAASLIRETRCRNLTLA</sequence>
<evidence type="ECO:0000256" key="14">
    <source>
        <dbReference type="ARBA" id="ARBA00044898"/>
    </source>
</evidence>
<feature type="transmembrane region" description="Helical" evidence="25">
    <location>
        <begin position="360"/>
        <end position="383"/>
    </location>
</feature>
<evidence type="ECO:0000256" key="3">
    <source>
        <dbReference type="ARBA" id="ARBA00022448"/>
    </source>
</evidence>
<evidence type="ECO:0000256" key="15">
    <source>
        <dbReference type="ARBA" id="ARBA00044899"/>
    </source>
</evidence>
<dbReference type="GO" id="GO:0005765">
    <property type="term" value="C:lysosomal membrane"/>
    <property type="evidence" value="ECO:0007669"/>
    <property type="project" value="UniProtKB-SubCell"/>
</dbReference>
<evidence type="ECO:0000259" key="26">
    <source>
        <dbReference type="PROSITE" id="PS50850"/>
    </source>
</evidence>
<dbReference type="InterPro" id="IPR036259">
    <property type="entry name" value="MFS_trans_sf"/>
</dbReference>
<dbReference type="PANTHER" id="PTHR23512">
    <property type="entry name" value="MAJOR FACILITATOR SUPERFAMILY DOMAIN-CONTAINING PROTEIN 1"/>
    <property type="match status" value="1"/>
</dbReference>
<proteinExistence type="inferred from homology"/>
<evidence type="ECO:0000256" key="6">
    <source>
        <dbReference type="ARBA" id="ARBA00023136"/>
    </source>
</evidence>
<keyword evidence="4 25" id="KW-0812">Transmembrane</keyword>
<evidence type="ECO:0000256" key="13">
    <source>
        <dbReference type="ARBA" id="ARBA00044893"/>
    </source>
</evidence>
<evidence type="ECO:0000256" key="4">
    <source>
        <dbReference type="ARBA" id="ARBA00022692"/>
    </source>
</evidence>
<evidence type="ECO:0000256" key="10">
    <source>
        <dbReference type="ARBA" id="ARBA00044881"/>
    </source>
</evidence>
<comment type="catalytic activity">
    <reaction evidence="19">
        <text>L-alanyl-L-lysine(out) = L-alanyl-L-lysine(in)</text>
        <dbReference type="Rhea" id="RHEA:79415"/>
        <dbReference type="ChEBI" id="CHEBI:192470"/>
    </reaction>
</comment>
<reference evidence="27 28" key="1">
    <citation type="submission" date="2017-03" db="EMBL/GenBank/DDBJ databases">
        <title>Complete genome sequence of Candidatus 'Thiodictyon syntrophicum' sp. nov. strain Cad16T, a photolithoautotroph purple sulfur bacterium isolated from an alpine meromictic lake.</title>
        <authorList>
            <person name="Luedin S.M."/>
            <person name="Pothier J.F."/>
            <person name="Danza F."/>
            <person name="Storelli N."/>
            <person name="Wittwer M."/>
            <person name="Tonolla M."/>
        </authorList>
    </citation>
    <scope>NUCLEOTIDE SEQUENCE [LARGE SCALE GENOMIC DNA]</scope>
    <source>
        <strain evidence="27 28">Cad16T</strain>
    </source>
</reference>
<comment type="catalytic activity">
    <reaction evidence="9">
        <text>L-histidyl-glycine(out) = L-histidyl-glycine(in)</text>
        <dbReference type="Rhea" id="RHEA:79395"/>
        <dbReference type="ChEBI" id="CHEBI:229957"/>
    </reaction>
</comment>
<dbReference type="Pfam" id="PF07690">
    <property type="entry name" value="MFS_1"/>
    <property type="match status" value="1"/>
</dbReference>
<comment type="similarity">
    <text evidence="2">Belongs to the major facilitator superfamily.</text>
</comment>
<evidence type="ECO:0000256" key="11">
    <source>
        <dbReference type="ARBA" id="ARBA00044884"/>
    </source>
</evidence>
<dbReference type="KEGG" id="tsy:THSYN_23175"/>
<comment type="catalytic activity">
    <reaction evidence="16">
        <text>L-lysyl-L-lysine(out) = L-lysyl-L-lysine(in)</text>
        <dbReference type="Rhea" id="RHEA:79403"/>
        <dbReference type="ChEBI" id="CHEBI:229956"/>
    </reaction>
</comment>
<feature type="transmembrane region" description="Helical" evidence="25">
    <location>
        <begin position="301"/>
        <end position="322"/>
    </location>
</feature>